<evidence type="ECO:0000256" key="4">
    <source>
        <dbReference type="ARBA" id="ARBA00022705"/>
    </source>
</evidence>
<dbReference type="InterPro" id="IPR027417">
    <property type="entry name" value="P-loop_NTPase"/>
</dbReference>
<proteinExistence type="inferred from homology"/>
<dbReference type="PANTHER" id="PTHR34388:SF1">
    <property type="entry name" value="DNA POLYMERASE III SUBUNIT DELTA"/>
    <property type="match status" value="1"/>
</dbReference>
<feature type="domain" description="DNA polymerase III delta subunit-like C-terminal" evidence="8">
    <location>
        <begin position="203"/>
        <end position="319"/>
    </location>
</feature>
<keyword evidence="5" id="KW-0239">DNA-directed DNA polymerase</keyword>
<dbReference type="GO" id="GO:0003887">
    <property type="term" value="F:DNA-directed DNA polymerase activity"/>
    <property type="evidence" value="ECO:0007669"/>
    <property type="project" value="UniProtKB-KW"/>
</dbReference>
<dbReference type="Pfam" id="PF21694">
    <property type="entry name" value="DNA_pol3_delta_C"/>
    <property type="match status" value="1"/>
</dbReference>
<dbReference type="RefSeq" id="WP_114126632.1">
    <property type="nucleotide sequence ID" value="NZ_QOUI01000006.1"/>
</dbReference>
<evidence type="ECO:0000256" key="2">
    <source>
        <dbReference type="ARBA" id="ARBA00022679"/>
    </source>
</evidence>
<dbReference type="SUPFAM" id="SSF48019">
    <property type="entry name" value="post-AAA+ oligomerization domain-like"/>
    <property type="match status" value="1"/>
</dbReference>
<evidence type="ECO:0000256" key="5">
    <source>
        <dbReference type="ARBA" id="ARBA00022932"/>
    </source>
</evidence>
<comment type="caution">
    <text evidence="9">The sequence shown here is derived from an EMBL/GenBank/DDBJ whole genome shotgun (WGS) entry which is preliminary data.</text>
</comment>
<dbReference type="GO" id="GO:0006261">
    <property type="term" value="P:DNA-templated DNA replication"/>
    <property type="evidence" value="ECO:0007669"/>
    <property type="project" value="TreeGrafter"/>
</dbReference>
<dbReference type="EC" id="2.7.7.7" evidence="1"/>
<dbReference type="InterPro" id="IPR048466">
    <property type="entry name" value="DNA_pol3_delta-like_C"/>
</dbReference>
<evidence type="ECO:0000256" key="6">
    <source>
        <dbReference type="ARBA" id="ARBA00034754"/>
    </source>
</evidence>
<evidence type="ECO:0000256" key="3">
    <source>
        <dbReference type="ARBA" id="ARBA00022695"/>
    </source>
</evidence>
<dbReference type="AlphaFoldDB" id="A0A367YTY3"/>
<gene>
    <name evidence="9" type="primary">holA</name>
    <name evidence="9" type="ORF">DT076_10445</name>
</gene>
<dbReference type="Proteomes" id="UP000252770">
    <property type="component" value="Unassembled WGS sequence"/>
</dbReference>
<evidence type="ECO:0000259" key="8">
    <source>
        <dbReference type="Pfam" id="PF21694"/>
    </source>
</evidence>
<comment type="catalytic activity">
    <reaction evidence="7">
        <text>DNA(n) + a 2'-deoxyribonucleoside 5'-triphosphate = DNA(n+1) + diphosphate</text>
        <dbReference type="Rhea" id="RHEA:22508"/>
        <dbReference type="Rhea" id="RHEA-COMP:17339"/>
        <dbReference type="Rhea" id="RHEA-COMP:17340"/>
        <dbReference type="ChEBI" id="CHEBI:33019"/>
        <dbReference type="ChEBI" id="CHEBI:61560"/>
        <dbReference type="ChEBI" id="CHEBI:173112"/>
        <dbReference type="EC" id="2.7.7.7"/>
    </reaction>
</comment>
<evidence type="ECO:0000313" key="10">
    <source>
        <dbReference type="Proteomes" id="UP000252770"/>
    </source>
</evidence>
<evidence type="ECO:0000313" key="9">
    <source>
        <dbReference type="EMBL" id="RCK69314.1"/>
    </source>
</evidence>
<keyword evidence="10" id="KW-1185">Reference proteome</keyword>
<keyword evidence="3 9" id="KW-0548">Nucleotidyltransferase</keyword>
<accession>A0A367YTY3</accession>
<comment type="similarity">
    <text evidence="6">Belongs to the DNA polymerase HolA subunit family.</text>
</comment>
<dbReference type="NCBIfam" id="TIGR01128">
    <property type="entry name" value="holA"/>
    <property type="match status" value="1"/>
</dbReference>
<name>A0A367YTY3_9ACTN</name>
<reference evidence="9 10" key="1">
    <citation type="submission" date="2018-07" db="EMBL/GenBank/DDBJ databases">
        <title>Desertimonas flava gen. nov. sp. nov.</title>
        <authorList>
            <person name="Liu S."/>
        </authorList>
    </citation>
    <scope>NUCLEOTIDE SEQUENCE [LARGE SCALE GENOMIC DNA]</scope>
    <source>
        <strain evidence="9 10">16Sb5-5</strain>
    </source>
</reference>
<keyword evidence="4" id="KW-0235">DNA replication</keyword>
<dbReference type="GO" id="GO:0003677">
    <property type="term" value="F:DNA binding"/>
    <property type="evidence" value="ECO:0007669"/>
    <property type="project" value="InterPro"/>
</dbReference>
<dbReference type="Gene3D" id="1.20.272.10">
    <property type="match status" value="1"/>
</dbReference>
<dbReference type="Gene3D" id="1.10.8.60">
    <property type="match status" value="1"/>
</dbReference>
<evidence type="ECO:0000256" key="1">
    <source>
        <dbReference type="ARBA" id="ARBA00012417"/>
    </source>
</evidence>
<organism evidence="9 10">
    <name type="scientific">Desertihabitans brevis</name>
    <dbReference type="NCBI Taxonomy" id="2268447"/>
    <lineage>
        <taxon>Bacteria</taxon>
        <taxon>Bacillati</taxon>
        <taxon>Actinomycetota</taxon>
        <taxon>Actinomycetes</taxon>
        <taxon>Propionibacteriales</taxon>
        <taxon>Propionibacteriaceae</taxon>
        <taxon>Desertihabitans</taxon>
    </lineage>
</organism>
<protein>
    <recommendedName>
        <fullName evidence="1">DNA-directed DNA polymerase</fullName>
        <ecNumber evidence="1">2.7.7.7</ecNumber>
    </recommendedName>
</protein>
<dbReference type="Gene3D" id="3.40.50.300">
    <property type="entry name" value="P-loop containing nucleotide triphosphate hydrolases"/>
    <property type="match status" value="1"/>
</dbReference>
<dbReference type="InterPro" id="IPR008921">
    <property type="entry name" value="DNA_pol3_clamp-load_cplx_C"/>
</dbReference>
<dbReference type="PANTHER" id="PTHR34388">
    <property type="entry name" value="DNA POLYMERASE III SUBUNIT DELTA"/>
    <property type="match status" value="1"/>
</dbReference>
<dbReference type="EMBL" id="QOUI01000006">
    <property type="protein sequence ID" value="RCK69314.1"/>
    <property type="molecule type" value="Genomic_DNA"/>
</dbReference>
<dbReference type="InterPro" id="IPR005790">
    <property type="entry name" value="DNA_polIII_delta"/>
</dbReference>
<evidence type="ECO:0000256" key="7">
    <source>
        <dbReference type="ARBA" id="ARBA00049244"/>
    </source>
</evidence>
<dbReference type="GO" id="GO:0009360">
    <property type="term" value="C:DNA polymerase III complex"/>
    <property type="evidence" value="ECO:0007669"/>
    <property type="project" value="TreeGrafter"/>
</dbReference>
<sequence length="327" mass="34400">MWPVAVRESVFGRVVLVTGSGLLADRAVQELVNAALAESPEAEEHDVESSGLDAGQLSEMVGGSLFASRSIAVVRDLANLPADLADQVAQLATAPEPECAVVLVHGGGNKGKALLDKIKKARAEVVDCPTPKIWELPQFVTAEARRVRARIEPPAAALLVDAVGHDLRALASAVQQLVADAEGPEITEALVRRYFGGRAEVTSFAVADAALAGRTDQAMEQLRWALSTGVAHVLVSSALASGLRGLGKLSSLPGTGMRDADVGKQIGVPPWKVKSMRQQLRGWDQAGLARAISVVARADGEIKGAAEDPDHAIESAVLEVTRCRSRR</sequence>
<dbReference type="SUPFAM" id="SSF52540">
    <property type="entry name" value="P-loop containing nucleoside triphosphate hydrolases"/>
    <property type="match status" value="1"/>
</dbReference>
<keyword evidence="2 9" id="KW-0808">Transferase</keyword>